<accession>A0A8T0I9N8</accession>
<protein>
    <recommendedName>
        <fullName evidence="4">Transmembrane protein</fullName>
    </recommendedName>
</protein>
<dbReference type="Proteomes" id="UP000822688">
    <property type="component" value="Chromosome 4"/>
</dbReference>
<feature type="transmembrane region" description="Helical" evidence="1">
    <location>
        <begin position="31"/>
        <end position="53"/>
    </location>
</feature>
<comment type="caution">
    <text evidence="2">The sequence shown here is derived from an EMBL/GenBank/DDBJ whole genome shotgun (WGS) entry which is preliminary data.</text>
</comment>
<keyword evidence="1" id="KW-0812">Transmembrane</keyword>
<organism evidence="2 3">
    <name type="scientific">Ceratodon purpureus</name>
    <name type="common">Fire moss</name>
    <name type="synonym">Dicranum purpureum</name>
    <dbReference type="NCBI Taxonomy" id="3225"/>
    <lineage>
        <taxon>Eukaryota</taxon>
        <taxon>Viridiplantae</taxon>
        <taxon>Streptophyta</taxon>
        <taxon>Embryophyta</taxon>
        <taxon>Bryophyta</taxon>
        <taxon>Bryophytina</taxon>
        <taxon>Bryopsida</taxon>
        <taxon>Dicranidae</taxon>
        <taxon>Pseudoditrichales</taxon>
        <taxon>Ditrichaceae</taxon>
        <taxon>Ceratodon</taxon>
    </lineage>
</organism>
<reference evidence="2" key="1">
    <citation type="submission" date="2020-06" db="EMBL/GenBank/DDBJ databases">
        <title>WGS assembly of Ceratodon purpureus strain R40.</title>
        <authorList>
            <person name="Carey S.B."/>
            <person name="Jenkins J."/>
            <person name="Shu S."/>
            <person name="Lovell J.T."/>
            <person name="Sreedasyam A."/>
            <person name="Maumus F."/>
            <person name="Tiley G.P."/>
            <person name="Fernandez-Pozo N."/>
            <person name="Barry K."/>
            <person name="Chen C."/>
            <person name="Wang M."/>
            <person name="Lipzen A."/>
            <person name="Daum C."/>
            <person name="Saski C.A."/>
            <person name="Payton A.C."/>
            <person name="Mcbreen J.C."/>
            <person name="Conrad R.E."/>
            <person name="Kollar L.M."/>
            <person name="Olsson S."/>
            <person name="Huttunen S."/>
            <person name="Landis J.B."/>
            <person name="Wickett N.J."/>
            <person name="Johnson M.G."/>
            <person name="Rensing S.A."/>
            <person name="Grimwood J."/>
            <person name="Schmutz J."/>
            <person name="Mcdaniel S.F."/>
        </authorList>
    </citation>
    <scope>NUCLEOTIDE SEQUENCE</scope>
    <source>
        <strain evidence="2">R40</strain>
    </source>
</reference>
<evidence type="ECO:0000313" key="3">
    <source>
        <dbReference type="Proteomes" id="UP000822688"/>
    </source>
</evidence>
<keyword evidence="1" id="KW-0472">Membrane</keyword>
<keyword evidence="1" id="KW-1133">Transmembrane helix</keyword>
<keyword evidence="3" id="KW-1185">Reference proteome</keyword>
<evidence type="ECO:0000313" key="2">
    <source>
        <dbReference type="EMBL" id="KAG0579646.1"/>
    </source>
</evidence>
<proteinExistence type="predicted"/>
<dbReference type="AlphaFoldDB" id="A0A8T0I9N8"/>
<name>A0A8T0I9N8_CERPU</name>
<evidence type="ECO:0008006" key="4">
    <source>
        <dbReference type="Google" id="ProtNLM"/>
    </source>
</evidence>
<gene>
    <name evidence="2" type="ORF">KC19_4G113200</name>
</gene>
<evidence type="ECO:0000256" key="1">
    <source>
        <dbReference type="SAM" id="Phobius"/>
    </source>
</evidence>
<sequence>MGMEVSFLLFGCNWERFWDRKGHVFGELVDVVMFISLSCVASSSFVVVLVNFYPLLAGCEVFEDWDEGYVFGGWVGGVDSLSLEGFRRLVLHVRSIDESFGCEYKWMCF</sequence>
<dbReference type="EMBL" id="CM026424">
    <property type="protein sequence ID" value="KAG0579646.1"/>
    <property type="molecule type" value="Genomic_DNA"/>
</dbReference>